<dbReference type="OrthoDB" id="73875at2759"/>
<evidence type="ECO:0000313" key="15">
    <source>
        <dbReference type="EMBL" id="KAI6778188.1"/>
    </source>
</evidence>
<dbReference type="GO" id="GO:0008061">
    <property type="term" value="F:chitin binding"/>
    <property type="evidence" value="ECO:0007669"/>
    <property type="project" value="UniProtKB-KW"/>
</dbReference>
<name>A0A9P9XV53_9HYPO</name>
<feature type="domain" description="GH18" evidence="14">
    <location>
        <begin position="1"/>
        <end position="403"/>
    </location>
</feature>
<dbReference type="InterPro" id="IPR011583">
    <property type="entry name" value="Chitinase_II/V-like_cat"/>
</dbReference>
<evidence type="ECO:0000256" key="3">
    <source>
        <dbReference type="ARBA" id="ARBA00012729"/>
    </source>
</evidence>
<comment type="caution">
    <text evidence="15">The sequence shown here is derived from an EMBL/GenBank/DDBJ whole genome shotgun (WGS) entry which is preliminary data.</text>
</comment>
<proteinExistence type="inferred from homology"/>
<dbReference type="PROSITE" id="PS51910">
    <property type="entry name" value="GH18_2"/>
    <property type="match status" value="1"/>
</dbReference>
<comment type="subcellular location">
    <subcellularLocation>
        <location evidence="2">Secreted</location>
    </subcellularLocation>
</comment>
<evidence type="ECO:0000256" key="6">
    <source>
        <dbReference type="ARBA" id="ARBA00022801"/>
    </source>
</evidence>
<evidence type="ECO:0000256" key="11">
    <source>
        <dbReference type="ARBA" id="ARBA00023326"/>
    </source>
</evidence>
<dbReference type="GO" id="GO:0008843">
    <property type="term" value="F:endochitinase activity"/>
    <property type="evidence" value="ECO:0007669"/>
    <property type="project" value="UniProtKB-EC"/>
</dbReference>
<keyword evidence="5" id="KW-0147">Chitin-binding</keyword>
<dbReference type="Gene3D" id="3.20.20.80">
    <property type="entry name" value="Glycosidases"/>
    <property type="match status" value="1"/>
</dbReference>
<evidence type="ECO:0000256" key="1">
    <source>
        <dbReference type="ARBA" id="ARBA00000822"/>
    </source>
</evidence>
<keyword evidence="11" id="KW-0624">Polysaccharide degradation</keyword>
<evidence type="ECO:0000256" key="9">
    <source>
        <dbReference type="ARBA" id="ARBA00023277"/>
    </source>
</evidence>
<keyword evidence="7" id="KW-0146">Chitin degradation</keyword>
<dbReference type="AlphaFoldDB" id="A0A9P9XV53"/>
<dbReference type="PROSITE" id="PS01095">
    <property type="entry name" value="GH18_1"/>
    <property type="match status" value="1"/>
</dbReference>
<keyword evidence="10 12" id="KW-0326">Glycosidase</keyword>
<evidence type="ECO:0000256" key="10">
    <source>
        <dbReference type="ARBA" id="ARBA00023295"/>
    </source>
</evidence>
<evidence type="ECO:0000256" key="13">
    <source>
        <dbReference type="RuleBase" id="RU004453"/>
    </source>
</evidence>
<dbReference type="SUPFAM" id="SSF51445">
    <property type="entry name" value="(Trans)glycosidases"/>
    <property type="match status" value="1"/>
</dbReference>
<evidence type="ECO:0000256" key="4">
    <source>
        <dbReference type="ARBA" id="ARBA00022525"/>
    </source>
</evidence>
<evidence type="ECO:0000256" key="7">
    <source>
        <dbReference type="ARBA" id="ARBA00023024"/>
    </source>
</evidence>
<dbReference type="InterPro" id="IPR017853">
    <property type="entry name" value="GH"/>
</dbReference>
<evidence type="ECO:0000259" key="14">
    <source>
        <dbReference type="PROSITE" id="PS51910"/>
    </source>
</evidence>
<dbReference type="EC" id="3.2.1.14" evidence="3"/>
<keyword evidence="16" id="KW-1185">Reference proteome</keyword>
<keyword evidence="8" id="KW-0843">Virulence</keyword>
<evidence type="ECO:0000256" key="5">
    <source>
        <dbReference type="ARBA" id="ARBA00022669"/>
    </source>
</evidence>
<protein>
    <recommendedName>
        <fullName evidence="3">chitinase</fullName>
        <ecNumber evidence="3">3.2.1.14</ecNumber>
    </recommendedName>
</protein>
<organism evidence="15 16">
    <name type="scientific">Emericellopsis cladophorae</name>
    <dbReference type="NCBI Taxonomy" id="2686198"/>
    <lineage>
        <taxon>Eukaryota</taxon>
        <taxon>Fungi</taxon>
        <taxon>Dikarya</taxon>
        <taxon>Ascomycota</taxon>
        <taxon>Pezizomycotina</taxon>
        <taxon>Sordariomycetes</taxon>
        <taxon>Hypocreomycetidae</taxon>
        <taxon>Hypocreales</taxon>
        <taxon>Bionectriaceae</taxon>
        <taxon>Emericellopsis</taxon>
    </lineage>
</organism>
<reference evidence="15" key="1">
    <citation type="journal article" date="2021" name="J Fungi (Basel)">
        <title>Genomic and Metabolomic Analyses of the Marine Fungus Emericellopsis cladophorae: Insights into Saltwater Adaptability Mechanisms and Its Biosynthetic Potential.</title>
        <authorList>
            <person name="Goncalves M.F.M."/>
            <person name="Hilario S."/>
            <person name="Van de Peer Y."/>
            <person name="Esteves A.C."/>
            <person name="Alves A."/>
        </authorList>
    </citation>
    <scope>NUCLEOTIDE SEQUENCE</scope>
    <source>
        <strain evidence="15">MUM 19.33</strain>
    </source>
</reference>
<comment type="catalytic activity">
    <reaction evidence="1">
        <text>Random endo-hydrolysis of N-acetyl-beta-D-glucosaminide (1-&gt;4)-beta-linkages in chitin and chitodextrins.</text>
        <dbReference type="EC" id="3.2.1.14"/>
    </reaction>
</comment>
<evidence type="ECO:0000256" key="2">
    <source>
        <dbReference type="ARBA" id="ARBA00004613"/>
    </source>
</evidence>
<dbReference type="SMART" id="SM00636">
    <property type="entry name" value="Glyco_18"/>
    <property type="match status" value="1"/>
</dbReference>
<sequence>MHFSFIDISPEYETYVNKSLTAQFERFKKMSGIKRVIEFGGWKASTHPSTYWIFRDGVKAAKRLKLATKLLAFLEKHGLDGVDIDWEYPAAPYLPKILEGDPANGPDYLAFLTMMKRRLASGKTLSIAAPASYWYLKGFPIKDIAKVIAYIVYMIYDLHVWDNNWIAYMDRTNKNNRESKYRGLNYGGTTHWAIDLESFSPFDMGHPGIFFQIPDEDEDFAVLDECRIITWSPEAQEHTKGEVSRFLAQKLGDGLENWADLIWEAAGHPGGSGCHSISGGQCTWSNECVKGQVRNYWSIKKISNAMSTARLIKGATNAAFTNNTYYKDAIHKALSMNGREPADSASAISLLVNFGNSFGVLGGALSPSNPVTGAFLGTAGAFLGLIKDKFAEGEQQFQDLLNP</sequence>
<dbReference type="GeneID" id="75829232"/>
<accession>A0A9P9XV53</accession>
<gene>
    <name evidence="15" type="ORF">J7T54_002723</name>
</gene>
<evidence type="ECO:0000313" key="16">
    <source>
        <dbReference type="Proteomes" id="UP001055219"/>
    </source>
</evidence>
<comment type="similarity">
    <text evidence="13">Belongs to the glycosyl hydrolase 18 family.</text>
</comment>
<dbReference type="PANTHER" id="PTHR47700">
    <property type="entry name" value="V CHITINASE, PUTATIVE (AFU_ORTHOLOGUE AFUA_6G13720)-RELATED"/>
    <property type="match status" value="1"/>
</dbReference>
<keyword evidence="6 12" id="KW-0378">Hydrolase</keyword>
<dbReference type="EMBL" id="JAGIXG020000079">
    <property type="protein sequence ID" value="KAI6778188.1"/>
    <property type="molecule type" value="Genomic_DNA"/>
</dbReference>
<reference evidence="15" key="2">
    <citation type="submission" date="2022-07" db="EMBL/GenBank/DDBJ databases">
        <authorList>
            <person name="Goncalves M.F.M."/>
            <person name="Hilario S."/>
            <person name="Van De Peer Y."/>
            <person name="Esteves A.C."/>
            <person name="Alves A."/>
        </authorList>
    </citation>
    <scope>NUCLEOTIDE SEQUENCE</scope>
    <source>
        <strain evidence="15">MUM 19.33</strain>
    </source>
</reference>
<dbReference type="PANTHER" id="PTHR47700:SF2">
    <property type="entry name" value="CHITINASE"/>
    <property type="match status" value="1"/>
</dbReference>
<dbReference type="RefSeq" id="XP_051359044.1">
    <property type="nucleotide sequence ID" value="XM_051510040.1"/>
</dbReference>
<dbReference type="GO" id="GO:0000272">
    <property type="term" value="P:polysaccharide catabolic process"/>
    <property type="evidence" value="ECO:0007669"/>
    <property type="project" value="UniProtKB-KW"/>
</dbReference>
<dbReference type="InterPro" id="IPR001579">
    <property type="entry name" value="Glyco_hydro_18_chit_AS"/>
</dbReference>
<dbReference type="GO" id="GO:0006032">
    <property type="term" value="P:chitin catabolic process"/>
    <property type="evidence" value="ECO:0007669"/>
    <property type="project" value="UniProtKB-KW"/>
</dbReference>
<dbReference type="InterPro" id="IPR001223">
    <property type="entry name" value="Glyco_hydro18_cat"/>
</dbReference>
<dbReference type="InterPro" id="IPR053214">
    <property type="entry name" value="LysM12-like"/>
</dbReference>
<keyword evidence="9" id="KW-0119">Carbohydrate metabolism</keyword>
<dbReference type="Pfam" id="PF00704">
    <property type="entry name" value="Glyco_hydro_18"/>
    <property type="match status" value="1"/>
</dbReference>
<dbReference type="GO" id="GO:0005576">
    <property type="term" value="C:extracellular region"/>
    <property type="evidence" value="ECO:0007669"/>
    <property type="project" value="UniProtKB-SubCell"/>
</dbReference>
<evidence type="ECO:0000256" key="8">
    <source>
        <dbReference type="ARBA" id="ARBA00023026"/>
    </source>
</evidence>
<keyword evidence="4" id="KW-0964">Secreted</keyword>
<evidence type="ECO:0000256" key="12">
    <source>
        <dbReference type="RuleBase" id="RU000489"/>
    </source>
</evidence>
<dbReference type="Proteomes" id="UP001055219">
    <property type="component" value="Unassembled WGS sequence"/>
</dbReference>